<gene>
    <name evidence="2" type="ORF">GOM49_05450</name>
</gene>
<keyword evidence="3" id="KW-1185">Reference proteome</keyword>
<sequence length="183" mass="19605">MKNRTLFNTTVALCAAINIIGAFIAVTLKLPIYLDTIGTFLAAFLMGPYWAMFAGAATGIINGITFDPVSFYYIPVQLVIGGLAGLLFSKEWFNSKLKGVISTVLISVSGSIIASIITAFVFGGITSSGSTYIVVILKNMGMNIFTAVFSTQIFTDILDKAIAIAGVLGILKVMPREIKRKFI</sequence>
<proteinExistence type="predicted"/>
<keyword evidence="1" id="KW-1133">Transmembrane helix</keyword>
<evidence type="ECO:0000313" key="3">
    <source>
        <dbReference type="Proteomes" id="UP000422764"/>
    </source>
</evidence>
<name>A0A6I6ET54_9CLOT</name>
<dbReference type="AlphaFoldDB" id="A0A6I6ET54"/>
<feature type="transmembrane region" description="Helical" evidence="1">
    <location>
        <begin position="6"/>
        <end position="28"/>
    </location>
</feature>
<reference evidence="2 3" key="1">
    <citation type="submission" date="2019-12" db="EMBL/GenBank/DDBJ databases">
        <title>Genome sequenceing of Clostridium bovifaecis.</title>
        <authorList>
            <person name="Yao Y."/>
        </authorList>
    </citation>
    <scope>NUCLEOTIDE SEQUENCE [LARGE SCALE GENOMIC DNA]</scope>
    <source>
        <strain evidence="2 3">BXX</strain>
    </source>
</reference>
<dbReference type="Proteomes" id="UP000422764">
    <property type="component" value="Chromosome"/>
</dbReference>
<accession>A0A6I6ET54</accession>
<dbReference type="Pfam" id="PF12822">
    <property type="entry name" value="ECF_trnsprt"/>
    <property type="match status" value="1"/>
</dbReference>
<protein>
    <submittedName>
        <fullName evidence="2">ECF transporter S component</fullName>
    </submittedName>
</protein>
<feature type="transmembrane region" description="Helical" evidence="1">
    <location>
        <begin position="40"/>
        <end position="64"/>
    </location>
</feature>
<keyword evidence="1" id="KW-0812">Transmembrane</keyword>
<organism evidence="2 3">
    <name type="scientific">Clostridium bovifaecis</name>
    <dbReference type="NCBI Taxonomy" id="2184719"/>
    <lineage>
        <taxon>Bacteria</taxon>
        <taxon>Bacillati</taxon>
        <taxon>Bacillota</taxon>
        <taxon>Clostridia</taxon>
        <taxon>Eubacteriales</taxon>
        <taxon>Clostridiaceae</taxon>
        <taxon>Clostridium</taxon>
    </lineage>
</organism>
<evidence type="ECO:0000313" key="2">
    <source>
        <dbReference type="EMBL" id="QGU96799.1"/>
    </source>
</evidence>
<evidence type="ECO:0000256" key="1">
    <source>
        <dbReference type="SAM" id="Phobius"/>
    </source>
</evidence>
<dbReference type="Gene3D" id="1.10.1760.20">
    <property type="match status" value="1"/>
</dbReference>
<keyword evidence="1" id="KW-0472">Membrane</keyword>
<dbReference type="InterPro" id="IPR024529">
    <property type="entry name" value="ECF_trnsprt_substrate-spec"/>
</dbReference>
<feature type="transmembrane region" description="Helical" evidence="1">
    <location>
        <begin position="100"/>
        <end position="125"/>
    </location>
</feature>
<dbReference type="GO" id="GO:0022857">
    <property type="term" value="F:transmembrane transporter activity"/>
    <property type="evidence" value="ECO:0007669"/>
    <property type="project" value="InterPro"/>
</dbReference>
<dbReference type="EMBL" id="CP046522">
    <property type="protein sequence ID" value="QGU96799.1"/>
    <property type="molecule type" value="Genomic_DNA"/>
</dbReference>
<feature type="transmembrane region" description="Helical" evidence="1">
    <location>
        <begin position="70"/>
        <end position="88"/>
    </location>
</feature>